<dbReference type="PANTHER" id="PTHR32089:SF112">
    <property type="entry name" value="LYSOZYME-LIKE PROTEIN-RELATED"/>
    <property type="match status" value="1"/>
</dbReference>
<reference evidence="5 6" key="2">
    <citation type="submission" date="2018-04" db="EMBL/GenBank/DDBJ databases">
        <title>Thauera lacus sp. nov., isolated from an saline lake in Inner Mongolia, China.</title>
        <authorList>
            <person name="Liang Q.-Y."/>
        </authorList>
    </citation>
    <scope>NUCLEOTIDE SEQUENCE [LARGE SCALE GENOMIC DNA]</scope>
    <source>
        <strain evidence="5 6">D20</strain>
    </source>
</reference>
<feature type="domain" description="Methyl-accepting transducer" evidence="4">
    <location>
        <begin position="1"/>
        <end position="205"/>
    </location>
</feature>
<evidence type="ECO:0000313" key="5">
    <source>
        <dbReference type="EMBL" id="PTD96526.1"/>
    </source>
</evidence>
<sequence length="241" mass="25328">MAAAVEELTVSINHAAATASDTENTAGSTLRMSREGVSLAMASSAEILKLTDSGQHAAELTTRLIEESKQIHGLVGTIHEIADQTNLLALNAAIEAARAGESGRGFAVVADEVRKLAERTNTEATRIREIVDGMSAVVRSISTAITETTEEEKHESETSQRVQAIFVDVGTRADSLATQVRDVACAMNEQSQAATDIARNVEAVVQMAEENNAAVAAVSASAAELQAMAEALGARMAGFRY</sequence>
<dbReference type="AlphaFoldDB" id="A0A2T4IFQ1"/>
<dbReference type="PROSITE" id="PS50111">
    <property type="entry name" value="CHEMOTAXIS_TRANSDUC_2"/>
    <property type="match status" value="1"/>
</dbReference>
<dbReference type="GO" id="GO:0006935">
    <property type="term" value="P:chemotaxis"/>
    <property type="evidence" value="ECO:0007669"/>
    <property type="project" value="InterPro"/>
</dbReference>
<dbReference type="PRINTS" id="PR00260">
    <property type="entry name" value="CHEMTRNSDUCR"/>
</dbReference>
<organism evidence="5 6">
    <name type="scientific">Pseudothauera lacus</name>
    <dbReference type="NCBI Taxonomy" id="2136175"/>
    <lineage>
        <taxon>Bacteria</taxon>
        <taxon>Pseudomonadati</taxon>
        <taxon>Pseudomonadota</taxon>
        <taxon>Betaproteobacteria</taxon>
        <taxon>Rhodocyclales</taxon>
        <taxon>Zoogloeaceae</taxon>
        <taxon>Pseudothauera</taxon>
    </lineage>
</organism>
<evidence type="ECO:0000259" key="4">
    <source>
        <dbReference type="PROSITE" id="PS50111"/>
    </source>
</evidence>
<dbReference type="SMART" id="SM00283">
    <property type="entry name" value="MA"/>
    <property type="match status" value="1"/>
</dbReference>
<evidence type="ECO:0000256" key="1">
    <source>
        <dbReference type="ARBA" id="ARBA00023224"/>
    </source>
</evidence>
<dbReference type="Gene3D" id="1.10.287.950">
    <property type="entry name" value="Methyl-accepting chemotaxis protein"/>
    <property type="match status" value="1"/>
</dbReference>
<reference evidence="5 6" key="1">
    <citation type="submission" date="2018-03" db="EMBL/GenBank/DDBJ databases">
        <authorList>
            <person name="Keele B.F."/>
        </authorList>
    </citation>
    <scope>NUCLEOTIDE SEQUENCE [LARGE SCALE GENOMIC DNA]</scope>
    <source>
        <strain evidence="5 6">D20</strain>
    </source>
</reference>
<gene>
    <name evidence="5" type="ORF">C8261_09510</name>
</gene>
<name>A0A2T4IFQ1_9RHOO</name>
<evidence type="ECO:0000256" key="3">
    <source>
        <dbReference type="PROSITE-ProRule" id="PRU00284"/>
    </source>
</evidence>
<comment type="caution">
    <text evidence="5">The sequence shown here is derived from an EMBL/GenBank/DDBJ whole genome shotgun (WGS) entry which is preliminary data.</text>
</comment>
<keyword evidence="6" id="KW-1185">Reference proteome</keyword>
<dbReference type="GO" id="GO:0016020">
    <property type="term" value="C:membrane"/>
    <property type="evidence" value="ECO:0007669"/>
    <property type="project" value="InterPro"/>
</dbReference>
<dbReference type="EMBL" id="PZKC01000006">
    <property type="protein sequence ID" value="PTD96526.1"/>
    <property type="molecule type" value="Genomic_DNA"/>
</dbReference>
<accession>A0A2T4IFQ1</accession>
<protein>
    <recommendedName>
        <fullName evidence="4">Methyl-accepting transducer domain-containing protein</fullName>
    </recommendedName>
</protein>
<dbReference type="PANTHER" id="PTHR32089">
    <property type="entry name" value="METHYL-ACCEPTING CHEMOTAXIS PROTEIN MCPB"/>
    <property type="match status" value="1"/>
</dbReference>
<dbReference type="Pfam" id="PF00015">
    <property type="entry name" value="MCPsignal"/>
    <property type="match status" value="1"/>
</dbReference>
<dbReference type="Proteomes" id="UP000241193">
    <property type="component" value="Unassembled WGS sequence"/>
</dbReference>
<comment type="similarity">
    <text evidence="2">Belongs to the methyl-accepting chemotaxis (MCP) protein family.</text>
</comment>
<dbReference type="SUPFAM" id="SSF58104">
    <property type="entry name" value="Methyl-accepting chemotaxis protein (MCP) signaling domain"/>
    <property type="match status" value="1"/>
</dbReference>
<evidence type="ECO:0000313" key="6">
    <source>
        <dbReference type="Proteomes" id="UP000241193"/>
    </source>
</evidence>
<proteinExistence type="inferred from homology"/>
<dbReference type="GO" id="GO:0007165">
    <property type="term" value="P:signal transduction"/>
    <property type="evidence" value="ECO:0007669"/>
    <property type="project" value="UniProtKB-KW"/>
</dbReference>
<evidence type="ECO:0000256" key="2">
    <source>
        <dbReference type="ARBA" id="ARBA00029447"/>
    </source>
</evidence>
<keyword evidence="1 3" id="KW-0807">Transducer</keyword>
<dbReference type="InterPro" id="IPR004090">
    <property type="entry name" value="Chemotax_Me-accpt_rcpt"/>
</dbReference>
<dbReference type="GO" id="GO:0004888">
    <property type="term" value="F:transmembrane signaling receptor activity"/>
    <property type="evidence" value="ECO:0007669"/>
    <property type="project" value="InterPro"/>
</dbReference>
<dbReference type="InterPro" id="IPR004089">
    <property type="entry name" value="MCPsignal_dom"/>
</dbReference>